<protein>
    <submittedName>
        <fullName evidence="2">Uncharacterized protein</fullName>
    </submittedName>
</protein>
<dbReference type="EMBL" id="NXNG01000004">
    <property type="protein sequence ID" value="PWT25771.1"/>
    <property type="molecule type" value="Genomic_DNA"/>
</dbReference>
<name>A0A317FY14_BUTFI</name>
<evidence type="ECO:0000256" key="1">
    <source>
        <dbReference type="SAM" id="MobiDB-lite"/>
    </source>
</evidence>
<dbReference type="Proteomes" id="UP000245488">
    <property type="component" value="Unassembled WGS sequence"/>
</dbReference>
<accession>A0A317FY14</accession>
<evidence type="ECO:0000313" key="2">
    <source>
        <dbReference type="EMBL" id="PWT25771.1"/>
    </source>
</evidence>
<dbReference type="AlphaFoldDB" id="A0A317FY14"/>
<proteinExistence type="predicted"/>
<keyword evidence="3" id="KW-1185">Reference proteome</keyword>
<sequence length="61" mass="7208">MAVSLKKRKNDKDTKSQCPEKMKNKTNMGNYECEFEARKDKRINDSFHKGIDEKVSTIYHI</sequence>
<comment type="caution">
    <text evidence="2">The sequence shown here is derived from an EMBL/GenBank/DDBJ whole genome shotgun (WGS) entry which is preliminary data.</text>
</comment>
<dbReference type="RefSeq" id="WP_110074565.1">
    <property type="nucleotide sequence ID" value="NZ_NXNG01000004.1"/>
</dbReference>
<feature type="compositionally biased region" description="Basic and acidic residues" evidence="1">
    <location>
        <begin position="10"/>
        <end position="23"/>
    </location>
</feature>
<evidence type="ECO:0000313" key="3">
    <source>
        <dbReference type="Proteomes" id="UP000245488"/>
    </source>
</evidence>
<gene>
    <name evidence="2" type="ORF">CPT75_01380</name>
</gene>
<organism evidence="2 3">
    <name type="scientific">Butyrivibrio fibrisolvens</name>
    <dbReference type="NCBI Taxonomy" id="831"/>
    <lineage>
        <taxon>Bacteria</taxon>
        <taxon>Bacillati</taxon>
        <taxon>Bacillota</taxon>
        <taxon>Clostridia</taxon>
        <taxon>Lachnospirales</taxon>
        <taxon>Lachnospiraceae</taxon>
        <taxon>Butyrivibrio</taxon>
    </lineage>
</organism>
<feature type="region of interest" description="Disordered" evidence="1">
    <location>
        <begin position="1"/>
        <end position="25"/>
    </location>
</feature>
<reference evidence="2 3" key="1">
    <citation type="submission" date="2017-09" db="EMBL/GenBank/DDBJ databases">
        <title>High-quality draft genome sequence of Butyrivibrio fibrisolvens INBov1, isolated from cow rumen.</title>
        <authorList>
            <person name="Rodriguez Hernaez J."/>
            <person name="Rivarola M."/>
            <person name="Paniego N."/>
            <person name="Cravero S."/>
            <person name="Ceron Cucchi M."/>
            <person name="Martinez M.C."/>
        </authorList>
    </citation>
    <scope>NUCLEOTIDE SEQUENCE [LARGE SCALE GENOMIC DNA]</scope>
    <source>
        <strain evidence="2 3">INBov1</strain>
    </source>
</reference>